<comment type="caution">
    <text evidence="1">The sequence shown here is derived from an EMBL/GenBank/DDBJ whole genome shotgun (WGS) entry which is preliminary data.</text>
</comment>
<protein>
    <submittedName>
        <fullName evidence="1">Tumor necrosis factor-inducible gene 6</fullName>
    </submittedName>
</protein>
<dbReference type="EMBL" id="CACRXK020004970">
    <property type="protein sequence ID" value="CAB4004684.1"/>
    <property type="molecule type" value="Genomic_DNA"/>
</dbReference>
<proteinExistence type="predicted"/>
<reference evidence="1" key="1">
    <citation type="submission" date="2020-04" db="EMBL/GenBank/DDBJ databases">
        <authorList>
            <person name="Alioto T."/>
            <person name="Alioto T."/>
            <person name="Gomez Garrido J."/>
        </authorList>
    </citation>
    <scope>NUCLEOTIDE SEQUENCE</scope>
    <source>
        <strain evidence="1">A484AB</strain>
    </source>
</reference>
<name>A0A6S7HHX0_PARCT</name>
<dbReference type="Proteomes" id="UP001152795">
    <property type="component" value="Unassembled WGS sequence"/>
</dbReference>
<dbReference type="Gene3D" id="2.40.50.120">
    <property type="match status" value="1"/>
</dbReference>
<gene>
    <name evidence="1" type="ORF">PACLA_8A044184</name>
</gene>
<accession>A0A6S7HHX0</accession>
<sequence>MKLLIVTLATIFTFAGVCEPCSIPKGYESKSIAELTRLAPLVLHAKVVAVDNRTIYQHEYNATLKVNHVYKGNLNETQIVVAGFADGATCRSEVFVGDEKIFFLNVNPFRAKYDDHFSAVATNSSEAFQGILKGLCCPYTSDCPPQTFACRGCTTAVTSTWFFIIMLGSAIKLFLG</sequence>
<dbReference type="InterPro" id="IPR008993">
    <property type="entry name" value="TIMP-like_OB-fold"/>
</dbReference>
<evidence type="ECO:0000313" key="2">
    <source>
        <dbReference type="Proteomes" id="UP001152795"/>
    </source>
</evidence>
<organism evidence="1 2">
    <name type="scientific">Paramuricea clavata</name>
    <name type="common">Red gorgonian</name>
    <name type="synonym">Violescent sea-whip</name>
    <dbReference type="NCBI Taxonomy" id="317549"/>
    <lineage>
        <taxon>Eukaryota</taxon>
        <taxon>Metazoa</taxon>
        <taxon>Cnidaria</taxon>
        <taxon>Anthozoa</taxon>
        <taxon>Octocorallia</taxon>
        <taxon>Malacalcyonacea</taxon>
        <taxon>Plexauridae</taxon>
        <taxon>Paramuricea</taxon>
    </lineage>
</organism>
<dbReference type="AlphaFoldDB" id="A0A6S7HHX0"/>
<dbReference type="SUPFAM" id="SSF50242">
    <property type="entry name" value="TIMP-like"/>
    <property type="match status" value="1"/>
</dbReference>
<keyword evidence="2" id="KW-1185">Reference proteome</keyword>
<evidence type="ECO:0000313" key="1">
    <source>
        <dbReference type="EMBL" id="CAB4004684.1"/>
    </source>
</evidence>